<comment type="caution">
    <text evidence="1">The sequence shown here is derived from an EMBL/GenBank/DDBJ whole genome shotgun (WGS) entry which is preliminary data.</text>
</comment>
<organism evidence="1 2">
    <name type="scientific">Fictibacillus terranigra</name>
    <dbReference type="NCBI Taxonomy" id="3058424"/>
    <lineage>
        <taxon>Bacteria</taxon>
        <taxon>Bacillati</taxon>
        <taxon>Bacillota</taxon>
        <taxon>Bacilli</taxon>
        <taxon>Bacillales</taxon>
        <taxon>Fictibacillaceae</taxon>
        <taxon>Fictibacillus</taxon>
    </lineage>
</organism>
<reference evidence="1" key="1">
    <citation type="submission" date="2023-06" db="EMBL/GenBank/DDBJ databases">
        <title>Draft Genome Sequences of Representative Paenibacillus Polymyxa, Bacillus cereus, Fictibacillus sp., and Brevibacillus agri Strains Isolated from Amazonian Dark Earth.</title>
        <authorList>
            <person name="Pellegrinetti T.A."/>
            <person name="Cunha I.C.M."/>
            <person name="Chaves M.G."/>
            <person name="Freitas A.S."/>
            <person name="Silva A.V.R."/>
            <person name="Tsai S.M."/>
            <person name="Mendes L.W."/>
        </authorList>
    </citation>
    <scope>NUCLEOTIDE SEQUENCE</scope>
    <source>
        <strain evidence="1">CENA-BCM004</strain>
    </source>
</reference>
<accession>A0ABT8E5Z7</accession>
<name>A0ABT8E5Z7_9BACL</name>
<proteinExistence type="predicted"/>
<keyword evidence="2" id="KW-1185">Reference proteome</keyword>
<dbReference type="RefSeq" id="WP_290399474.1">
    <property type="nucleotide sequence ID" value="NZ_JAUHLN010000002.1"/>
</dbReference>
<evidence type="ECO:0000313" key="2">
    <source>
        <dbReference type="Proteomes" id="UP001168694"/>
    </source>
</evidence>
<gene>
    <name evidence="1" type="ORF">QYF49_10055</name>
</gene>
<sequence>MADGNVYQGKIHSYDNDNMYLIMQMQNRNTQSDRVFPGFGGFGGHGFW</sequence>
<evidence type="ECO:0000313" key="1">
    <source>
        <dbReference type="EMBL" id="MDN4073341.1"/>
    </source>
</evidence>
<protein>
    <submittedName>
        <fullName evidence="1">Uncharacterized protein</fullName>
    </submittedName>
</protein>
<dbReference type="EMBL" id="JAUHLN010000002">
    <property type="protein sequence ID" value="MDN4073341.1"/>
    <property type="molecule type" value="Genomic_DNA"/>
</dbReference>
<dbReference type="Proteomes" id="UP001168694">
    <property type="component" value="Unassembled WGS sequence"/>
</dbReference>